<dbReference type="InterPro" id="IPR036250">
    <property type="entry name" value="AcylCo_DH-like_C"/>
</dbReference>
<evidence type="ECO:0000256" key="6">
    <source>
        <dbReference type="ARBA" id="ARBA00022832"/>
    </source>
</evidence>
<dbReference type="Pfam" id="PF01756">
    <property type="entry name" value="ACOX"/>
    <property type="match status" value="1"/>
</dbReference>
<evidence type="ECO:0000259" key="13">
    <source>
        <dbReference type="Pfam" id="PF01756"/>
    </source>
</evidence>
<evidence type="ECO:0000256" key="5">
    <source>
        <dbReference type="ARBA" id="ARBA00022827"/>
    </source>
</evidence>
<keyword evidence="5 10" id="KW-0274">FAD</keyword>
<dbReference type="Gene3D" id="1.20.140.10">
    <property type="entry name" value="Butyryl-CoA Dehydrogenase, subunit A, domain 3"/>
    <property type="match status" value="2"/>
</dbReference>
<evidence type="ECO:0000256" key="10">
    <source>
        <dbReference type="PIRNR" id="PIRNR000168"/>
    </source>
</evidence>
<dbReference type="InterPro" id="IPR055060">
    <property type="entry name" value="ACOX_C_alpha1"/>
</dbReference>
<dbReference type="GO" id="GO:0005777">
    <property type="term" value="C:peroxisome"/>
    <property type="evidence" value="ECO:0007669"/>
    <property type="project" value="UniProtKB-SubCell"/>
</dbReference>
<dbReference type="Gene3D" id="2.40.110.10">
    <property type="entry name" value="Butyryl-CoA Dehydrogenase, subunit A, domain 2"/>
    <property type="match status" value="1"/>
</dbReference>
<dbReference type="GO" id="GO:0033540">
    <property type="term" value="P:fatty acid beta-oxidation using acyl-CoA oxidase"/>
    <property type="evidence" value="ECO:0007669"/>
    <property type="project" value="TreeGrafter"/>
</dbReference>
<evidence type="ECO:0000256" key="2">
    <source>
        <dbReference type="ARBA" id="ARBA00004275"/>
    </source>
</evidence>
<accession>A0AAW2HPW9</accession>
<keyword evidence="8" id="KW-0443">Lipid metabolism</keyword>
<feature type="domain" description="Acyl-CoA oxidase/dehydrogenase middle" evidence="14">
    <location>
        <begin position="173"/>
        <end position="283"/>
    </location>
</feature>
<dbReference type="EMBL" id="JARGDH010000003">
    <property type="protein sequence ID" value="KAL0271877.1"/>
    <property type="molecule type" value="Genomic_DNA"/>
</dbReference>
<keyword evidence="7" id="KW-0560">Oxidoreductase</keyword>
<dbReference type="EMBL" id="JARGDH010000003">
    <property type="protein sequence ID" value="KAL0271876.1"/>
    <property type="molecule type" value="Genomic_DNA"/>
</dbReference>
<dbReference type="GO" id="GO:0016402">
    <property type="term" value="F:pristanoyl-CoA oxidase activity"/>
    <property type="evidence" value="ECO:0007669"/>
    <property type="project" value="TreeGrafter"/>
</dbReference>
<proteinExistence type="inferred from homology"/>
<keyword evidence="6" id="KW-0276">Fatty acid metabolism</keyword>
<dbReference type="AlphaFoldDB" id="A0AAW2HPW9"/>
<evidence type="ECO:0000256" key="11">
    <source>
        <dbReference type="PIRSR" id="PIRSR000168-1"/>
    </source>
</evidence>
<dbReference type="InterPro" id="IPR046373">
    <property type="entry name" value="Acyl-CoA_Oxase/DH_mid-dom_sf"/>
</dbReference>
<organism evidence="16">
    <name type="scientific">Menopon gallinae</name>
    <name type="common">poultry shaft louse</name>
    <dbReference type="NCBI Taxonomy" id="328185"/>
    <lineage>
        <taxon>Eukaryota</taxon>
        <taxon>Metazoa</taxon>
        <taxon>Ecdysozoa</taxon>
        <taxon>Arthropoda</taxon>
        <taxon>Hexapoda</taxon>
        <taxon>Insecta</taxon>
        <taxon>Pterygota</taxon>
        <taxon>Neoptera</taxon>
        <taxon>Paraneoptera</taxon>
        <taxon>Psocodea</taxon>
        <taxon>Troctomorpha</taxon>
        <taxon>Phthiraptera</taxon>
        <taxon>Amblycera</taxon>
        <taxon>Menoponidae</taxon>
        <taxon>Menopon</taxon>
    </lineage>
</organism>
<evidence type="ECO:0000313" key="16">
    <source>
        <dbReference type="EMBL" id="KAL0271876.1"/>
    </source>
</evidence>
<comment type="cofactor">
    <cofactor evidence="1">
        <name>FAD</name>
        <dbReference type="ChEBI" id="CHEBI:57692"/>
    </cofactor>
</comment>
<evidence type="ECO:0000256" key="1">
    <source>
        <dbReference type="ARBA" id="ARBA00001974"/>
    </source>
</evidence>
<evidence type="ECO:0000256" key="9">
    <source>
        <dbReference type="ARBA" id="ARBA00023140"/>
    </source>
</evidence>
<dbReference type="InterPro" id="IPR006091">
    <property type="entry name" value="Acyl-CoA_Oxase/DH_mid-dom"/>
</dbReference>
<comment type="similarity">
    <text evidence="3 10">Belongs to the acyl-CoA oxidase family.</text>
</comment>
<dbReference type="InterPro" id="IPR002655">
    <property type="entry name" value="Acyl-CoA_oxidase_C"/>
</dbReference>
<sequence length="709" mass="79847">MEGSTASDILEAENTKTKLSIADELIEDMPSGALDEYRKRARFNWKVLRITLEGIENLKMKTMVWKTLESDTEFQHISSTPSCDEQQRIASRQLKRLHALKYKFLSNEILIGSYRRKTRYLMTLNEALAMVNRNLSIKFALGVSLFGNALPSLGTKRHLKYCDAAWRGELLSCFAITEIAHGSNTKNLRTTATYDSEKEEFVINTPDFQAAKCWVGNLGKTATFAIVFAQLKTMDGDNHGLHAFIVPIRDPNTMLPYPGITVGDMGEKIGLNGIDNGFIMFDQYRIAKENLLNKTGDVNENGVYETCFTNPQQILGAALENLSAGRLAITQECTNSLCCAITIAVRYAAVRRQFGPENKKEMPILEYPLHQWRLFPYLAASCVFKIFIADFTEQYLETVEKSYSSTVTLTDLTAGVAEIHAIISSCKPLVSWICRDAIQECREACGGFGYLKSSNLGELRNENDPSVTYEGDNNVLIQQTSNWLLRQWNNKDEIATSSPLGSIKFLEQYNVISGCKFIGSKVEDVTDFNFIKTAFRWLLCWLMKETEREMSLLQSNGADRFTARTLCQVYKARTLSLVFAEHNAISYTCRRLTSHKLQADIKAVLEKLVLTYGLWCIDRHLSYFYQGGFAEGPRIASLVRKGLTSLCRELVPDAVSIVDAVSPPDFVLKSVIGRADGNVYQHLEASLMKHAGGRPTWWREMVHSVTSKL</sequence>
<feature type="active site" description="Proton acceptor" evidence="11">
    <location>
        <position position="470"/>
    </location>
</feature>
<gene>
    <name evidence="16" type="ORF">PYX00_005049</name>
</gene>
<comment type="caution">
    <text evidence="16">The sequence shown here is derived from an EMBL/GenBank/DDBJ whole genome shotgun (WGS) entry which is preliminary data.</text>
</comment>
<evidence type="ECO:0000256" key="3">
    <source>
        <dbReference type="ARBA" id="ARBA00006288"/>
    </source>
</evidence>
<evidence type="ECO:0000256" key="8">
    <source>
        <dbReference type="ARBA" id="ARBA00023098"/>
    </source>
</evidence>
<evidence type="ECO:0000256" key="4">
    <source>
        <dbReference type="ARBA" id="ARBA00022630"/>
    </source>
</evidence>
<dbReference type="GO" id="GO:0055088">
    <property type="term" value="P:lipid homeostasis"/>
    <property type="evidence" value="ECO:0007669"/>
    <property type="project" value="TreeGrafter"/>
</dbReference>
<evidence type="ECO:0000259" key="14">
    <source>
        <dbReference type="Pfam" id="PF02770"/>
    </source>
</evidence>
<dbReference type="Pfam" id="PF02770">
    <property type="entry name" value="Acyl-CoA_dh_M"/>
    <property type="match status" value="1"/>
</dbReference>
<protein>
    <recommendedName>
        <fullName evidence="10">Acyl-coenzyme A oxidase</fullName>
    </recommendedName>
</protein>
<dbReference type="FunFam" id="1.20.140.10:FF:000010">
    <property type="entry name" value="Acyl-coenzyme A oxidase"/>
    <property type="match status" value="1"/>
</dbReference>
<feature type="binding site" evidence="12">
    <location>
        <position position="177"/>
    </location>
    <ligand>
        <name>FAD</name>
        <dbReference type="ChEBI" id="CHEBI:57692"/>
    </ligand>
</feature>
<dbReference type="FunFam" id="1.20.140.10:FF:000007">
    <property type="entry name" value="Acyl-coenzyme A oxidase"/>
    <property type="match status" value="1"/>
</dbReference>
<dbReference type="InterPro" id="IPR009100">
    <property type="entry name" value="AcylCoA_DH/oxidase_NM_dom_sf"/>
</dbReference>
<dbReference type="InterPro" id="IPR012258">
    <property type="entry name" value="Acyl-CoA_oxidase"/>
</dbReference>
<dbReference type="Pfam" id="PF22924">
    <property type="entry name" value="ACOX_C_alpha1"/>
    <property type="match status" value="1"/>
</dbReference>
<feature type="domain" description="Acyl-CoA oxidase C-alpha1" evidence="15">
    <location>
        <begin position="323"/>
        <end position="485"/>
    </location>
</feature>
<dbReference type="PIRSF" id="PIRSF000168">
    <property type="entry name" value="Acyl-CoA_oxidase"/>
    <property type="match status" value="1"/>
</dbReference>
<dbReference type="FunFam" id="2.40.110.10:FF:000005">
    <property type="entry name" value="Acyl-coenzyme A oxidase"/>
    <property type="match status" value="1"/>
</dbReference>
<dbReference type="GO" id="GO:0005504">
    <property type="term" value="F:fatty acid binding"/>
    <property type="evidence" value="ECO:0007669"/>
    <property type="project" value="TreeGrafter"/>
</dbReference>
<dbReference type="SUPFAM" id="SSF47203">
    <property type="entry name" value="Acyl-CoA dehydrogenase C-terminal domain-like"/>
    <property type="match status" value="2"/>
</dbReference>
<keyword evidence="4 10" id="KW-0285">Flavoprotein</keyword>
<evidence type="ECO:0000259" key="15">
    <source>
        <dbReference type="Pfam" id="PF22924"/>
    </source>
</evidence>
<name>A0AAW2HPW9_9NEOP</name>
<reference evidence="16" key="1">
    <citation type="journal article" date="2024" name="Gigascience">
        <title>Chromosome-level genome of the poultry shaft louse Menopon gallinae provides insight into the host-switching and adaptive evolution of parasitic lice.</title>
        <authorList>
            <person name="Xu Y."/>
            <person name="Ma L."/>
            <person name="Liu S."/>
            <person name="Liang Y."/>
            <person name="Liu Q."/>
            <person name="He Z."/>
            <person name="Tian L."/>
            <person name="Duan Y."/>
            <person name="Cai W."/>
            <person name="Li H."/>
            <person name="Song F."/>
        </authorList>
    </citation>
    <scope>NUCLEOTIDE SEQUENCE</scope>
    <source>
        <strain evidence="16">Cailab_2023a</strain>
    </source>
</reference>
<evidence type="ECO:0000256" key="7">
    <source>
        <dbReference type="ARBA" id="ARBA00023002"/>
    </source>
</evidence>
<feature type="domain" description="Acyl-CoA oxidase C-terminal" evidence="13">
    <location>
        <begin position="528"/>
        <end position="704"/>
    </location>
</feature>
<comment type="subcellular location">
    <subcellularLocation>
        <location evidence="2">Peroxisome</location>
    </subcellularLocation>
</comment>
<feature type="binding site" evidence="12">
    <location>
        <position position="216"/>
    </location>
    <ligand>
        <name>FAD</name>
        <dbReference type="ChEBI" id="CHEBI:57692"/>
    </ligand>
</feature>
<evidence type="ECO:0000256" key="12">
    <source>
        <dbReference type="PIRSR" id="PIRSR000168-2"/>
    </source>
</evidence>
<dbReference type="SUPFAM" id="SSF56645">
    <property type="entry name" value="Acyl-CoA dehydrogenase NM domain-like"/>
    <property type="match status" value="1"/>
</dbReference>
<dbReference type="PANTHER" id="PTHR10909">
    <property type="entry name" value="ELECTRON TRANSPORT OXIDOREDUCTASE"/>
    <property type="match status" value="1"/>
</dbReference>
<dbReference type="GO" id="GO:0071949">
    <property type="term" value="F:FAD binding"/>
    <property type="evidence" value="ECO:0007669"/>
    <property type="project" value="InterPro"/>
</dbReference>
<dbReference type="PANTHER" id="PTHR10909:SF223">
    <property type="entry name" value="ACYL-COENZYME A OXIDASE"/>
    <property type="match status" value="1"/>
</dbReference>
<keyword evidence="9" id="KW-0576">Peroxisome</keyword>